<dbReference type="GeneID" id="25736669"/>
<dbReference type="OrthoDB" id="340227at2759"/>
<feature type="region of interest" description="Disordered" evidence="1">
    <location>
        <begin position="89"/>
        <end position="130"/>
    </location>
</feature>
<dbReference type="RefSeq" id="XP_013903184.1">
    <property type="nucleotide sequence ID" value="XM_014047730.1"/>
</dbReference>
<dbReference type="InterPro" id="IPR006607">
    <property type="entry name" value="DM15"/>
</dbReference>
<dbReference type="AlphaFoldDB" id="A0A0D2MN98"/>
<evidence type="ECO:0000256" key="1">
    <source>
        <dbReference type="SAM" id="MobiDB-lite"/>
    </source>
</evidence>
<accession>A0A0D2MN98</accession>
<gene>
    <name evidence="2" type="ORF">MNEG_3791</name>
</gene>
<dbReference type="GO" id="GO:0000339">
    <property type="term" value="F:RNA cap binding"/>
    <property type="evidence" value="ECO:0007669"/>
    <property type="project" value="InterPro"/>
</dbReference>
<dbReference type="Pfam" id="PF21071">
    <property type="entry name" value="LARP1_HEAT"/>
    <property type="match status" value="1"/>
</dbReference>
<dbReference type="Proteomes" id="UP000054498">
    <property type="component" value="Unassembled WGS sequence"/>
</dbReference>
<feature type="compositionally biased region" description="Low complexity" evidence="1">
    <location>
        <begin position="92"/>
        <end position="122"/>
    </location>
</feature>
<protein>
    <submittedName>
        <fullName evidence="2">Uncharacterized protein</fullName>
    </submittedName>
</protein>
<dbReference type="STRING" id="145388.A0A0D2MN98"/>
<reference evidence="2 3" key="1">
    <citation type="journal article" date="2013" name="BMC Genomics">
        <title>Reconstruction of the lipid metabolism for the microalga Monoraphidium neglectum from its genome sequence reveals characteristics suitable for biofuel production.</title>
        <authorList>
            <person name="Bogen C."/>
            <person name="Al-Dilaimi A."/>
            <person name="Albersmeier A."/>
            <person name="Wichmann J."/>
            <person name="Grundmann M."/>
            <person name="Rupp O."/>
            <person name="Lauersen K.J."/>
            <person name="Blifernez-Klassen O."/>
            <person name="Kalinowski J."/>
            <person name="Goesmann A."/>
            <person name="Mussgnug J.H."/>
            <person name="Kruse O."/>
        </authorList>
    </citation>
    <scope>NUCLEOTIDE SEQUENCE [LARGE SCALE GENOMIC DNA]</scope>
    <source>
        <strain evidence="2 3">SAG 48.87</strain>
    </source>
</reference>
<dbReference type="KEGG" id="mng:MNEG_3791"/>
<name>A0A0D2MN98_9CHLO</name>
<organism evidence="2 3">
    <name type="scientific">Monoraphidium neglectum</name>
    <dbReference type="NCBI Taxonomy" id="145388"/>
    <lineage>
        <taxon>Eukaryota</taxon>
        <taxon>Viridiplantae</taxon>
        <taxon>Chlorophyta</taxon>
        <taxon>core chlorophytes</taxon>
        <taxon>Chlorophyceae</taxon>
        <taxon>CS clade</taxon>
        <taxon>Sphaeropleales</taxon>
        <taxon>Selenastraceae</taxon>
        <taxon>Monoraphidium</taxon>
    </lineage>
</organism>
<proteinExistence type="predicted"/>
<dbReference type="EMBL" id="KK100713">
    <property type="protein sequence ID" value="KIZ04165.1"/>
    <property type="molecule type" value="Genomic_DNA"/>
</dbReference>
<sequence length="130" mass="14693">MYGLECLFRFFSYGLENKFKPELYRDFEGVVLREFKQYNGLYGLEKLWAFHHYCGLPADCDLEVDPDLKELLEGPYKTLDCFRDEQRRREAAAAAAGPQKGQKAPPGGAAQQQQQQQQQEAGNGATPKAG</sequence>
<keyword evidence="3" id="KW-1185">Reference proteome</keyword>
<evidence type="ECO:0000313" key="2">
    <source>
        <dbReference type="EMBL" id="KIZ04165.1"/>
    </source>
</evidence>
<evidence type="ECO:0000313" key="3">
    <source>
        <dbReference type="Proteomes" id="UP000054498"/>
    </source>
</evidence>
<dbReference type="GO" id="GO:0048255">
    <property type="term" value="P:mRNA stabilization"/>
    <property type="evidence" value="ECO:0007669"/>
    <property type="project" value="InterPro"/>
</dbReference>